<keyword evidence="3" id="KW-1185">Reference proteome</keyword>
<protein>
    <submittedName>
        <fullName evidence="2">Uncharacterized protein</fullName>
    </submittedName>
</protein>
<dbReference type="AlphaFoldDB" id="A0A369JYS7"/>
<evidence type="ECO:0000256" key="1">
    <source>
        <dbReference type="SAM" id="MobiDB-lite"/>
    </source>
</evidence>
<proteinExistence type="predicted"/>
<evidence type="ECO:0000313" key="3">
    <source>
        <dbReference type="Proteomes" id="UP000076154"/>
    </source>
</evidence>
<gene>
    <name evidence="2" type="ORF">Hypma_006847</name>
</gene>
<name>A0A369JYS7_HYPMA</name>
<reference evidence="2" key="1">
    <citation type="submission" date="2018-04" db="EMBL/GenBank/DDBJ databases">
        <title>Whole genome sequencing of Hypsizygus marmoreus.</title>
        <authorList>
            <person name="Choi I.-G."/>
            <person name="Min B."/>
            <person name="Kim J.-G."/>
            <person name="Kim S."/>
            <person name="Oh Y.-L."/>
            <person name="Kong W.-S."/>
            <person name="Park H."/>
            <person name="Jeong J."/>
            <person name="Song E.-S."/>
        </authorList>
    </citation>
    <scope>NUCLEOTIDE SEQUENCE [LARGE SCALE GENOMIC DNA]</scope>
    <source>
        <strain evidence="2">51987-8</strain>
    </source>
</reference>
<evidence type="ECO:0000313" key="2">
    <source>
        <dbReference type="EMBL" id="RDB26390.1"/>
    </source>
</evidence>
<comment type="caution">
    <text evidence="2">The sequence shown here is derived from an EMBL/GenBank/DDBJ whole genome shotgun (WGS) entry which is preliminary data.</text>
</comment>
<feature type="compositionally biased region" description="Polar residues" evidence="1">
    <location>
        <begin position="44"/>
        <end position="57"/>
    </location>
</feature>
<dbReference type="Proteomes" id="UP000076154">
    <property type="component" value="Unassembled WGS sequence"/>
</dbReference>
<dbReference type="EMBL" id="LUEZ02000040">
    <property type="protein sequence ID" value="RDB26390.1"/>
    <property type="molecule type" value="Genomic_DNA"/>
</dbReference>
<feature type="region of interest" description="Disordered" evidence="1">
    <location>
        <begin position="44"/>
        <end position="66"/>
    </location>
</feature>
<dbReference type="InParanoid" id="A0A369JYS7"/>
<sequence>MRNNYKSTDNIMVNIHHVPWPTVIRGWRPVFSPAKVPPTLNTEVSEQFTEDGSSPQLSLARATSIA</sequence>
<accession>A0A369JYS7</accession>
<organism evidence="2 3">
    <name type="scientific">Hypsizygus marmoreus</name>
    <name type="common">White beech mushroom</name>
    <name type="synonym">Agaricus marmoreus</name>
    <dbReference type="NCBI Taxonomy" id="39966"/>
    <lineage>
        <taxon>Eukaryota</taxon>
        <taxon>Fungi</taxon>
        <taxon>Dikarya</taxon>
        <taxon>Basidiomycota</taxon>
        <taxon>Agaricomycotina</taxon>
        <taxon>Agaricomycetes</taxon>
        <taxon>Agaricomycetidae</taxon>
        <taxon>Agaricales</taxon>
        <taxon>Tricholomatineae</taxon>
        <taxon>Lyophyllaceae</taxon>
        <taxon>Hypsizygus</taxon>
    </lineage>
</organism>